<dbReference type="AlphaFoldDB" id="A0A3N5CPE8"/>
<gene>
    <name evidence="1" type="ORF">EG799_01490</name>
</gene>
<protein>
    <submittedName>
        <fullName evidence="1">Uncharacterized protein</fullName>
    </submittedName>
</protein>
<dbReference type="RefSeq" id="WP_123877924.1">
    <property type="nucleotide sequence ID" value="NZ_RPFZ01000001.1"/>
</dbReference>
<dbReference type="Pfam" id="PF11650">
    <property type="entry name" value="P22_Tail-4"/>
    <property type="match status" value="1"/>
</dbReference>
<keyword evidence="2" id="KW-1185">Reference proteome</keyword>
<dbReference type="InterPro" id="IPR020362">
    <property type="entry name" value="Tail_accessory_Gp4"/>
</dbReference>
<evidence type="ECO:0000313" key="1">
    <source>
        <dbReference type="EMBL" id="RPF70447.1"/>
    </source>
</evidence>
<sequence>MTALPIPSGPTIREIIDFAFAAMGTSDAMFGHSENEYAAALTSLNAMMSEWPFDQLGYIFEDAAGVRLEEESGIARQHMAAVGYALAERMAPSMGKTLTPETRRIKGQTYSRLCAAVADIPAAQYAENTPTGYRYGRTYFARPE</sequence>
<name>A0A3N5CPE8_9SPHN</name>
<proteinExistence type="predicted"/>
<comment type="caution">
    <text evidence="1">The sequence shown here is derived from an EMBL/GenBank/DDBJ whole genome shotgun (WGS) entry which is preliminary data.</text>
</comment>
<dbReference type="InterPro" id="IPR038258">
    <property type="entry name" value="Gp4_sf"/>
</dbReference>
<organism evidence="1 2">
    <name type="scientific">Aurantiacibacter spongiae</name>
    <dbReference type="NCBI Taxonomy" id="2488860"/>
    <lineage>
        <taxon>Bacteria</taxon>
        <taxon>Pseudomonadati</taxon>
        <taxon>Pseudomonadota</taxon>
        <taxon>Alphaproteobacteria</taxon>
        <taxon>Sphingomonadales</taxon>
        <taxon>Erythrobacteraceae</taxon>
        <taxon>Aurantiacibacter</taxon>
    </lineage>
</organism>
<dbReference type="EMBL" id="RPFZ01000001">
    <property type="protein sequence ID" value="RPF70447.1"/>
    <property type="molecule type" value="Genomic_DNA"/>
</dbReference>
<accession>A0A3N5CPE8</accession>
<evidence type="ECO:0000313" key="2">
    <source>
        <dbReference type="Proteomes" id="UP000275232"/>
    </source>
</evidence>
<dbReference type="Gene3D" id="1.10.3230.20">
    <property type="entry name" value="P22 tail accessory factor (Gp4)"/>
    <property type="match status" value="1"/>
</dbReference>
<dbReference type="OrthoDB" id="6629440at2"/>
<reference evidence="1 2" key="1">
    <citation type="submission" date="2018-11" db="EMBL/GenBank/DDBJ databases">
        <title>Erythrobacter spongiae sp. nov., isolated from a marine sponge.</title>
        <authorList>
            <person name="Zhuang L."/>
            <person name="Luo L."/>
        </authorList>
    </citation>
    <scope>NUCLEOTIDE SEQUENCE [LARGE SCALE GENOMIC DNA]</scope>
    <source>
        <strain evidence="1 2">HN-E23</strain>
    </source>
</reference>
<dbReference type="Proteomes" id="UP000275232">
    <property type="component" value="Unassembled WGS sequence"/>
</dbReference>